<evidence type="ECO:0000259" key="3">
    <source>
        <dbReference type="Pfam" id="PF04783"/>
    </source>
</evidence>
<dbReference type="EMBL" id="JBBWWR010000011">
    <property type="protein sequence ID" value="KAK8959505.1"/>
    <property type="molecule type" value="Genomic_DNA"/>
</dbReference>
<protein>
    <recommendedName>
        <fullName evidence="6">DUF632 domain-containing protein</fullName>
    </recommendedName>
</protein>
<accession>A0ABR2M6N9</accession>
<dbReference type="PANTHER" id="PTHR21450">
    <property type="entry name" value="PROTEIN ALTERED PHOSPHATE STARVATION RESPONSE 1"/>
    <property type="match status" value="1"/>
</dbReference>
<keyword evidence="5" id="KW-1185">Reference proteome</keyword>
<comment type="caution">
    <text evidence="4">The sequence shown here is derived from an EMBL/GenBank/DDBJ whole genome shotgun (WGS) entry which is preliminary data.</text>
</comment>
<feature type="region of interest" description="Disordered" evidence="1">
    <location>
        <begin position="117"/>
        <end position="157"/>
    </location>
</feature>
<dbReference type="Pfam" id="PF04783">
    <property type="entry name" value="DUF630"/>
    <property type="match status" value="1"/>
</dbReference>
<dbReference type="Pfam" id="PF04782">
    <property type="entry name" value="DUF632"/>
    <property type="match status" value="1"/>
</dbReference>
<evidence type="ECO:0000313" key="4">
    <source>
        <dbReference type="EMBL" id="KAK8959505.1"/>
    </source>
</evidence>
<feature type="compositionally biased region" description="Pro residues" evidence="1">
    <location>
        <begin position="143"/>
        <end position="152"/>
    </location>
</feature>
<dbReference type="InterPro" id="IPR006868">
    <property type="entry name" value="DUF630"/>
</dbReference>
<feature type="region of interest" description="Disordered" evidence="1">
    <location>
        <begin position="181"/>
        <end position="215"/>
    </location>
</feature>
<evidence type="ECO:0000259" key="2">
    <source>
        <dbReference type="Pfam" id="PF04782"/>
    </source>
</evidence>
<feature type="domain" description="DUF632" evidence="2">
    <location>
        <begin position="197"/>
        <end position="445"/>
    </location>
</feature>
<reference evidence="4 5" key="1">
    <citation type="journal article" date="2022" name="Nat. Plants">
        <title>Genomes of leafy and leafless Platanthera orchids illuminate the evolution of mycoheterotrophy.</title>
        <authorList>
            <person name="Li M.H."/>
            <person name="Liu K.W."/>
            <person name="Li Z."/>
            <person name="Lu H.C."/>
            <person name="Ye Q.L."/>
            <person name="Zhang D."/>
            <person name="Wang J.Y."/>
            <person name="Li Y.F."/>
            <person name="Zhong Z.M."/>
            <person name="Liu X."/>
            <person name="Yu X."/>
            <person name="Liu D.K."/>
            <person name="Tu X.D."/>
            <person name="Liu B."/>
            <person name="Hao Y."/>
            <person name="Liao X.Y."/>
            <person name="Jiang Y.T."/>
            <person name="Sun W.H."/>
            <person name="Chen J."/>
            <person name="Chen Y.Q."/>
            <person name="Ai Y."/>
            <person name="Zhai J.W."/>
            <person name="Wu S.S."/>
            <person name="Zhou Z."/>
            <person name="Hsiao Y.Y."/>
            <person name="Wu W.L."/>
            <person name="Chen Y.Y."/>
            <person name="Lin Y.F."/>
            <person name="Hsu J.L."/>
            <person name="Li C.Y."/>
            <person name="Wang Z.W."/>
            <person name="Zhao X."/>
            <person name="Zhong W.Y."/>
            <person name="Ma X.K."/>
            <person name="Ma L."/>
            <person name="Huang J."/>
            <person name="Chen G.Z."/>
            <person name="Huang M.Z."/>
            <person name="Huang L."/>
            <person name="Peng D.H."/>
            <person name="Luo Y.B."/>
            <person name="Zou S.Q."/>
            <person name="Chen S.P."/>
            <person name="Lan S."/>
            <person name="Tsai W.C."/>
            <person name="Van de Peer Y."/>
            <person name="Liu Z.J."/>
        </authorList>
    </citation>
    <scope>NUCLEOTIDE SEQUENCE [LARGE SCALE GENOMIC DNA]</scope>
    <source>
        <strain evidence="4">Lor288</strain>
    </source>
</reference>
<evidence type="ECO:0000256" key="1">
    <source>
        <dbReference type="SAM" id="MobiDB-lite"/>
    </source>
</evidence>
<evidence type="ECO:0000313" key="5">
    <source>
        <dbReference type="Proteomes" id="UP001412067"/>
    </source>
</evidence>
<feature type="compositionally biased region" description="Acidic residues" evidence="1">
    <location>
        <begin position="196"/>
        <end position="205"/>
    </location>
</feature>
<evidence type="ECO:0008006" key="6">
    <source>
        <dbReference type="Google" id="ProtNLM"/>
    </source>
</evidence>
<organism evidence="4 5">
    <name type="scientific">Platanthera guangdongensis</name>
    <dbReference type="NCBI Taxonomy" id="2320717"/>
    <lineage>
        <taxon>Eukaryota</taxon>
        <taxon>Viridiplantae</taxon>
        <taxon>Streptophyta</taxon>
        <taxon>Embryophyta</taxon>
        <taxon>Tracheophyta</taxon>
        <taxon>Spermatophyta</taxon>
        <taxon>Magnoliopsida</taxon>
        <taxon>Liliopsida</taxon>
        <taxon>Asparagales</taxon>
        <taxon>Orchidaceae</taxon>
        <taxon>Orchidoideae</taxon>
        <taxon>Orchideae</taxon>
        <taxon>Orchidinae</taxon>
        <taxon>Platanthera</taxon>
    </lineage>
</organism>
<name>A0ABR2M6N9_9ASPA</name>
<dbReference type="Proteomes" id="UP001412067">
    <property type="component" value="Unassembled WGS sequence"/>
</dbReference>
<sequence>MGCASSKADDLPLVTLCRERRELLRAAAGHRYVLAAAHASYFRALDRVGDALHRFVAEELVTGPASNYYYTKAAPTMASTVYHHPHVEQWSNAQEERFGYGFGYGYGYPSFTQDDAYSYEPPGVSGGNEAPIAPPSEEQRLPPQTPPPPPPQESSWDFFNPFDSYEQIFDRYAQSSFRLGSVASSPNSSEVREQEGIPDLEEETEHEYVEEKGKQSNLSSTLEQLYMWEKKLYKEVKDEEKLRFFYDREYTRLKALDGRGAESGKIDATRVTINKLTTKISITIKSVYAISRRIHKLRDEELRPQLVELIHGLIRMWSSMLDCHQRQFQAIFEASSQKFLFKSIPPQSLPTKATSELEIELMNWCTCFSNWIRAQKAYIESLNGWLMKWLLHEKEDTPNGITPFSPSKIGAPAIFIVSNDWHHIIEKTSEDEVLAAMHSFATNLHRLCESQDEEQRQKLKAEYLSKDFERRLKALQKQKMENEHPCEPHIKITVSAPDNNIPDLNGGMVDLDLMQKRLDEEKAKHVNAMKQIHEVASCSLKTGLIPIFEALEDYSSETLKLYCELRLPESNGL</sequence>
<dbReference type="InterPro" id="IPR006867">
    <property type="entry name" value="DUF632"/>
</dbReference>
<proteinExistence type="predicted"/>
<gene>
    <name evidence="4" type="ORF">KSP40_PGU021095</name>
</gene>
<dbReference type="PANTHER" id="PTHR21450:SF2">
    <property type="entry name" value="FAMILY PROTEIN, PUTATIVE (DUF630 AND DUF632)-RELATED"/>
    <property type="match status" value="1"/>
</dbReference>
<feature type="domain" description="DUF630" evidence="3">
    <location>
        <begin position="1"/>
        <end position="59"/>
    </location>
</feature>